<dbReference type="Gene3D" id="2.40.160.50">
    <property type="entry name" value="membrane protein fhac: a member of the omp85/tpsb transporter family"/>
    <property type="match status" value="1"/>
</dbReference>
<keyword evidence="5" id="KW-1185">Reference proteome</keyword>
<protein>
    <recommendedName>
        <fullName evidence="3">Bacterial surface antigen (D15) domain-containing protein</fullName>
    </recommendedName>
</protein>
<reference evidence="5" key="1">
    <citation type="submission" date="2023-07" db="EMBL/GenBank/DDBJ databases">
        <title>A draft genome of Kazachstania heterogenica Y-27499.</title>
        <authorList>
            <person name="Donic C."/>
            <person name="Kralova J.S."/>
            <person name="Fidel L."/>
            <person name="Ben-Dor S."/>
            <person name="Jung S."/>
        </authorList>
    </citation>
    <scope>NUCLEOTIDE SEQUENCE [LARGE SCALE GENOMIC DNA]</scope>
    <source>
        <strain evidence="5">Y27499</strain>
    </source>
</reference>
<gene>
    <name evidence="4" type="ORF">RI543_004378</name>
</gene>
<dbReference type="GO" id="GO:0019867">
    <property type="term" value="C:outer membrane"/>
    <property type="evidence" value="ECO:0007669"/>
    <property type="project" value="InterPro"/>
</dbReference>
<dbReference type="Pfam" id="PF01103">
    <property type="entry name" value="Omp85"/>
    <property type="match status" value="1"/>
</dbReference>
<comment type="subcellular location">
    <subcellularLocation>
        <location evidence="1">Membrane</location>
    </subcellularLocation>
</comment>
<keyword evidence="2" id="KW-0472">Membrane</keyword>
<proteinExistence type="predicted"/>
<dbReference type="EMBL" id="JAWIZZ010000053">
    <property type="protein sequence ID" value="KAK5778707.1"/>
    <property type="molecule type" value="Genomic_DNA"/>
</dbReference>
<dbReference type="InterPro" id="IPR000184">
    <property type="entry name" value="Bac_surfAg_D15"/>
</dbReference>
<name>A0AAN7WME6_9SACH</name>
<comment type="caution">
    <text evidence="4">The sequence shown here is derived from an EMBL/GenBank/DDBJ whole genome shotgun (WGS) entry which is preliminary data.</text>
</comment>
<evidence type="ECO:0000259" key="3">
    <source>
        <dbReference type="Pfam" id="PF01103"/>
    </source>
</evidence>
<organism evidence="4 5">
    <name type="scientific">Arxiozyma heterogenica</name>
    <dbReference type="NCBI Taxonomy" id="278026"/>
    <lineage>
        <taxon>Eukaryota</taxon>
        <taxon>Fungi</taxon>
        <taxon>Dikarya</taxon>
        <taxon>Ascomycota</taxon>
        <taxon>Saccharomycotina</taxon>
        <taxon>Saccharomycetes</taxon>
        <taxon>Saccharomycetales</taxon>
        <taxon>Saccharomycetaceae</taxon>
        <taxon>Arxiozyma</taxon>
    </lineage>
</organism>
<sequence length="488" mass="55230">MGYDDPLNKSIPNSLKPIPQQYIDSLLDNNANVPIKIVNVQPISITKAKGNTLSSETWEVYINSTLSQCEKLSDIPTQLDILNSRLLQANLINGLHPIFHTINSSTFNSNSDDINFSNPLPIVATLYYQPKSKFAAKTGTNITNSGQGDGYVSFQSRLPTDDIVTLDYRRDTGTNSGTRFSISSPFLKRTPFWSWTFDLFDIWKNVGVKDVGCTMGIRSWYNSTRLWNLGINYELIKRNFSSLKIHTSSVPSLSISPSKKNISEYLLIQDGTSIRQSLKGNLIWDCRDNSFAPTRGHFFKVNSELTHVESGSKFWKNMFECNKVQSWLQNDFITMSTTFRCGYITNLTFLQNKYIHYTDKFQNGGANDIRSFQNMGIGPRHLGCNLGGDTFMAYGVSVFSKLPIKKLLDSNFRLHFFFNGGKLVNHNNNDWISTISKLSSEHSTSIGTGVTLRHPMARFELNFAVPFTCHSDDLQRRGFQFGLGFEFL</sequence>
<feature type="domain" description="Bacterial surface antigen (D15)" evidence="3">
    <location>
        <begin position="229"/>
        <end position="487"/>
    </location>
</feature>
<dbReference type="AlphaFoldDB" id="A0AAN7WME6"/>
<evidence type="ECO:0000313" key="4">
    <source>
        <dbReference type="EMBL" id="KAK5778707.1"/>
    </source>
</evidence>
<evidence type="ECO:0000256" key="2">
    <source>
        <dbReference type="ARBA" id="ARBA00023136"/>
    </source>
</evidence>
<evidence type="ECO:0000256" key="1">
    <source>
        <dbReference type="ARBA" id="ARBA00004370"/>
    </source>
</evidence>
<dbReference type="Proteomes" id="UP001306508">
    <property type="component" value="Unassembled WGS sequence"/>
</dbReference>
<evidence type="ECO:0000313" key="5">
    <source>
        <dbReference type="Proteomes" id="UP001306508"/>
    </source>
</evidence>
<accession>A0AAN7WME6</accession>